<dbReference type="GO" id="GO:0016747">
    <property type="term" value="F:acyltransferase activity, transferring groups other than amino-acyl groups"/>
    <property type="evidence" value="ECO:0007669"/>
    <property type="project" value="InterPro"/>
</dbReference>
<dbReference type="PANTHER" id="PTHR43877">
    <property type="entry name" value="AMINOALKYLPHOSPHONATE N-ACETYLTRANSFERASE-RELATED-RELATED"/>
    <property type="match status" value="1"/>
</dbReference>
<sequence length="149" mass="16215">MDVQLRQAEPADYDRIITVADEWWGRPVSAILPRLFLDHFFRTSLIAEEAGSLAGFLVGLLSDSDPEAAYIHFLGVAPELRGAGLARKLYNRFFSLAEADGRSYVRAVTSPQNATSIAFHGAMGFSVTGPVAGYDGPGVDRIVFHRSLS</sequence>
<evidence type="ECO:0000256" key="1">
    <source>
        <dbReference type="ARBA" id="ARBA00022679"/>
    </source>
</evidence>
<feature type="domain" description="N-acetyltransferase" evidence="3">
    <location>
        <begin position="3"/>
        <end position="149"/>
    </location>
</feature>
<keyword evidence="2" id="KW-0012">Acyltransferase</keyword>
<dbReference type="SUPFAM" id="SSF55729">
    <property type="entry name" value="Acyl-CoA N-acyltransferases (Nat)"/>
    <property type="match status" value="1"/>
</dbReference>
<dbReference type="CDD" id="cd04301">
    <property type="entry name" value="NAT_SF"/>
    <property type="match status" value="1"/>
</dbReference>
<dbReference type="STRING" id="394193.SAMN04489732_105380"/>
<reference evidence="4 5" key="1">
    <citation type="submission" date="2016-10" db="EMBL/GenBank/DDBJ databases">
        <authorList>
            <person name="de Groot N.N."/>
        </authorList>
    </citation>
    <scope>NUCLEOTIDE SEQUENCE [LARGE SCALE GENOMIC DNA]</scope>
    <source>
        <strain evidence="4 5">DSM 44993</strain>
    </source>
</reference>
<dbReference type="AlphaFoldDB" id="A0A1H8WP07"/>
<dbReference type="InterPro" id="IPR017255">
    <property type="entry name" value="AcTrfase_GNAT_prd"/>
</dbReference>
<dbReference type="OrthoDB" id="8593648at2"/>
<dbReference type="RefSeq" id="WP_091617438.1">
    <property type="nucleotide sequence ID" value="NZ_FOEF01000005.1"/>
</dbReference>
<gene>
    <name evidence="4" type="ORF">SAMN04489732_105380</name>
</gene>
<dbReference type="Gene3D" id="3.40.630.30">
    <property type="match status" value="1"/>
</dbReference>
<evidence type="ECO:0000256" key="2">
    <source>
        <dbReference type="ARBA" id="ARBA00023315"/>
    </source>
</evidence>
<dbReference type="Pfam" id="PF00583">
    <property type="entry name" value="Acetyltransf_1"/>
    <property type="match status" value="1"/>
</dbReference>
<keyword evidence="1 4" id="KW-0808">Transferase</keyword>
<name>A0A1H8WP07_9PSEU</name>
<dbReference type="PIRSF" id="PIRSF037663">
    <property type="entry name" value="Acetyltransf_GNAT_prd"/>
    <property type="match status" value="1"/>
</dbReference>
<protein>
    <submittedName>
        <fullName evidence="4">Predicted acetyltransferase, GNAT superfamily</fullName>
    </submittedName>
</protein>
<keyword evidence="5" id="KW-1185">Reference proteome</keyword>
<proteinExistence type="predicted"/>
<dbReference type="EMBL" id="FOEF01000005">
    <property type="protein sequence ID" value="SEP29434.1"/>
    <property type="molecule type" value="Genomic_DNA"/>
</dbReference>
<evidence type="ECO:0000313" key="5">
    <source>
        <dbReference type="Proteomes" id="UP000198582"/>
    </source>
</evidence>
<evidence type="ECO:0000313" key="4">
    <source>
        <dbReference type="EMBL" id="SEP29434.1"/>
    </source>
</evidence>
<evidence type="ECO:0000259" key="3">
    <source>
        <dbReference type="PROSITE" id="PS51186"/>
    </source>
</evidence>
<dbReference type="InterPro" id="IPR000182">
    <property type="entry name" value="GNAT_dom"/>
</dbReference>
<dbReference type="InterPro" id="IPR050832">
    <property type="entry name" value="Bact_Acetyltransf"/>
</dbReference>
<dbReference type="Proteomes" id="UP000198582">
    <property type="component" value="Unassembled WGS sequence"/>
</dbReference>
<organism evidence="4 5">
    <name type="scientific">Amycolatopsis saalfeldensis</name>
    <dbReference type="NCBI Taxonomy" id="394193"/>
    <lineage>
        <taxon>Bacteria</taxon>
        <taxon>Bacillati</taxon>
        <taxon>Actinomycetota</taxon>
        <taxon>Actinomycetes</taxon>
        <taxon>Pseudonocardiales</taxon>
        <taxon>Pseudonocardiaceae</taxon>
        <taxon>Amycolatopsis</taxon>
    </lineage>
</organism>
<accession>A0A1H8WP07</accession>
<dbReference type="PROSITE" id="PS51186">
    <property type="entry name" value="GNAT"/>
    <property type="match status" value="1"/>
</dbReference>
<dbReference type="InterPro" id="IPR016181">
    <property type="entry name" value="Acyl_CoA_acyltransferase"/>
</dbReference>